<dbReference type="InterPro" id="IPR009057">
    <property type="entry name" value="Homeodomain-like_sf"/>
</dbReference>
<sequence>MKTYDRIVQESLKLFNEHGERPITTNHIAAHLGISPGNLYYHFRNKEEIVYQIFRLYQDYMREHMRVPEDRELVAEDLGQYLDAAFNAMWQYRFLFYDLPGLLSRNPQLQADYQAFVKNDIAPVLARAFSEFASIGFLSVKLGEIQPLATTAWLIVKFWFTFQQTVRPDVPLTEETGKQGVRQVLALLKPYVQPDYAAVFEKIEARYKPG</sequence>
<accession>A0A1K2HLL5</accession>
<evidence type="ECO:0000256" key="1">
    <source>
        <dbReference type="ARBA" id="ARBA00023125"/>
    </source>
</evidence>
<dbReference type="RefSeq" id="WP_072429049.1">
    <property type="nucleotide sequence ID" value="NZ_FPKR01000010.1"/>
</dbReference>
<gene>
    <name evidence="4" type="ORF">SAMN02745887_02537</name>
</gene>
<reference evidence="4 5" key="1">
    <citation type="submission" date="2016-11" db="EMBL/GenBank/DDBJ databases">
        <authorList>
            <person name="Jaros S."/>
            <person name="Januszkiewicz K."/>
            <person name="Wedrychowicz H."/>
        </authorList>
    </citation>
    <scope>NUCLEOTIDE SEQUENCE [LARGE SCALE GENOMIC DNA]</scope>
    <source>
        <strain evidence="4 5">DSM 18899</strain>
    </source>
</reference>
<evidence type="ECO:0000313" key="4">
    <source>
        <dbReference type="EMBL" id="SFZ77700.1"/>
    </source>
</evidence>
<dbReference type="Pfam" id="PF00440">
    <property type="entry name" value="TetR_N"/>
    <property type="match status" value="1"/>
</dbReference>
<keyword evidence="5" id="KW-1185">Reference proteome</keyword>
<feature type="DNA-binding region" description="H-T-H motif" evidence="2">
    <location>
        <begin position="24"/>
        <end position="43"/>
    </location>
</feature>
<dbReference type="PRINTS" id="PR00455">
    <property type="entry name" value="HTHTETR"/>
</dbReference>
<dbReference type="GO" id="GO:0003677">
    <property type="term" value="F:DNA binding"/>
    <property type="evidence" value="ECO:0007669"/>
    <property type="project" value="UniProtKB-UniRule"/>
</dbReference>
<evidence type="ECO:0000313" key="5">
    <source>
        <dbReference type="Proteomes" id="UP000186513"/>
    </source>
</evidence>
<dbReference type="SUPFAM" id="SSF46689">
    <property type="entry name" value="Homeodomain-like"/>
    <property type="match status" value="1"/>
</dbReference>
<dbReference type="Gene3D" id="1.10.357.10">
    <property type="entry name" value="Tetracycline Repressor, domain 2"/>
    <property type="match status" value="1"/>
</dbReference>
<feature type="domain" description="HTH tetR-type" evidence="3">
    <location>
        <begin position="1"/>
        <end position="61"/>
    </location>
</feature>
<evidence type="ECO:0000259" key="3">
    <source>
        <dbReference type="PROSITE" id="PS50977"/>
    </source>
</evidence>
<dbReference type="InterPro" id="IPR025722">
    <property type="entry name" value="TetR"/>
</dbReference>
<dbReference type="STRING" id="1121279.SAMN02745887_02537"/>
<organism evidence="4 5">
    <name type="scientific">Chitinimonas taiwanensis DSM 18899</name>
    <dbReference type="NCBI Taxonomy" id="1121279"/>
    <lineage>
        <taxon>Bacteria</taxon>
        <taxon>Pseudomonadati</taxon>
        <taxon>Pseudomonadota</taxon>
        <taxon>Betaproteobacteria</taxon>
        <taxon>Neisseriales</taxon>
        <taxon>Chitinibacteraceae</taxon>
        <taxon>Chitinimonas</taxon>
    </lineage>
</organism>
<dbReference type="InterPro" id="IPR001647">
    <property type="entry name" value="HTH_TetR"/>
</dbReference>
<dbReference type="PANTHER" id="PTHR43479:SF12">
    <property type="entry name" value="TRANSCRIPTIONAL REGULATORY PROTEIN"/>
    <property type="match status" value="1"/>
</dbReference>
<evidence type="ECO:0000256" key="2">
    <source>
        <dbReference type="PROSITE-ProRule" id="PRU00335"/>
    </source>
</evidence>
<name>A0A1K2HLL5_9NEIS</name>
<proteinExistence type="predicted"/>
<protein>
    <submittedName>
        <fullName evidence="4">Transcriptional regulator, TetR family</fullName>
    </submittedName>
</protein>
<keyword evidence="1 2" id="KW-0238">DNA-binding</keyword>
<dbReference type="EMBL" id="FPKR01000010">
    <property type="protein sequence ID" value="SFZ77700.1"/>
    <property type="molecule type" value="Genomic_DNA"/>
</dbReference>
<dbReference type="PROSITE" id="PS50977">
    <property type="entry name" value="HTH_TETR_2"/>
    <property type="match status" value="1"/>
</dbReference>
<dbReference type="AlphaFoldDB" id="A0A1K2HLL5"/>
<dbReference type="PANTHER" id="PTHR43479">
    <property type="entry name" value="ACREF/ENVCD OPERON REPRESSOR-RELATED"/>
    <property type="match status" value="1"/>
</dbReference>
<dbReference type="Pfam" id="PF13972">
    <property type="entry name" value="TetR"/>
    <property type="match status" value="1"/>
</dbReference>
<dbReference type="InterPro" id="IPR050624">
    <property type="entry name" value="HTH-type_Tx_Regulator"/>
</dbReference>
<dbReference type="Proteomes" id="UP000186513">
    <property type="component" value="Unassembled WGS sequence"/>
</dbReference>
<dbReference type="OrthoDB" id="8770705at2"/>